<feature type="transmembrane region" description="Helical" evidence="1">
    <location>
        <begin position="183"/>
        <end position="200"/>
    </location>
</feature>
<dbReference type="EMBL" id="CP025198">
    <property type="protein sequence ID" value="AXE38147.1"/>
    <property type="molecule type" value="Genomic_DNA"/>
</dbReference>
<feature type="transmembrane region" description="Helical" evidence="1">
    <location>
        <begin position="12"/>
        <end position="29"/>
    </location>
</feature>
<organism evidence="2 3">
    <name type="scientific">Acidipropionibacterium virtanenii</name>
    <dbReference type="NCBI Taxonomy" id="2057246"/>
    <lineage>
        <taxon>Bacteria</taxon>
        <taxon>Bacillati</taxon>
        <taxon>Actinomycetota</taxon>
        <taxon>Actinomycetes</taxon>
        <taxon>Propionibacteriales</taxon>
        <taxon>Propionibacteriaceae</taxon>
        <taxon>Acidipropionibacterium</taxon>
    </lineage>
</organism>
<dbReference type="AlphaFoldDB" id="A0A344US99"/>
<evidence type="ECO:0000256" key="1">
    <source>
        <dbReference type="SAM" id="Phobius"/>
    </source>
</evidence>
<name>A0A344US99_9ACTN</name>
<feature type="transmembrane region" description="Helical" evidence="1">
    <location>
        <begin position="41"/>
        <end position="62"/>
    </location>
</feature>
<keyword evidence="1" id="KW-0812">Transmembrane</keyword>
<keyword evidence="1" id="KW-0472">Membrane</keyword>
<protein>
    <submittedName>
        <fullName evidence="2">Uncharacterized protein</fullName>
    </submittedName>
</protein>
<sequence length="201" mass="21576">MRPPVVIASHGGRIGTAALGVAALGLLAWDATVAGLGQALLHAPFVLLFIWLAWLFWGLAAIRIDDDGVHVINQLRVWDVPWARLEGVSGRWGLTLTIAAPEGDRSRTATAGARAVRAWAAPARGSVQKFARSAPDAPIIPESGDQAVRASLDSFTAARLIEIEQVQRTSDDRIRNDGVRVRPNWPTIIITLVLVGLSFIA</sequence>
<evidence type="ECO:0000313" key="2">
    <source>
        <dbReference type="EMBL" id="AXE38147.1"/>
    </source>
</evidence>
<keyword evidence="3" id="KW-1185">Reference proteome</keyword>
<gene>
    <name evidence="2" type="ORF">JS278_00964</name>
</gene>
<dbReference type="Proteomes" id="UP000251995">
    <property type="component" value="Chromosome"/>
</dbReference>
<proteinExistence type="predicted"/>
<keyword evidence="1" id="KW-1133">Transmembrane helix</keyword>
<reference evidence="2 3" key="1">
    <citation type="submission" date="2017-12" db="EMBL/GenBank/DDBJ databases">
        <title>The whole genome sequence of the Acidipropionibacterium virtanenii sp. nov. type strain JS278.</title>
        <authorList>
            <person name="Laine P."/>
            <person name="Deptula P."/>
            <person name="Varmanen P."/>
            <person name="Auvinen P."/>
        </authorList>
    </citation>
    <scope>NUCLEOTIDE SEQUENCE [LARGE SCALE GENOMIC DNA]</scope>
    <source>
        <strain evidence="2 3">JS278</strain>
    </source>
</reference>
<dbReference type="KEGG" id="acij:JS278_00964"/>
<evidence type="ECO:0000313" key="3">
    <source>
        <dbReference type="Proteomes" id="UP000251995"/>
    </source>
</evidence>
<accession>A0A344US99</accession>
<dbReference type="RefSeq" id="WP_181833826.1">
    <property type="nucleotide sequence ID" value="NZ_CP025198.1"/>
</dbReference>